<dbReference type="Pfam" id="PF03729">
    <property type="entry name" value="DUF308"/>
    <property type="match status" value="2"/>
</dbReference>
<reference evidence="4" key="2">
    <citation type="submission" date="2005-08" db="EMBL/GenBank/DDBJ databases">
        <title>Complete sequence of chromosome 1 of Nitrosospira multiformis ATCC 25196.</title>
        <authorList>
            <person name="Copeland A."/>
            <person name="Lucas S."/>
            <person name="Lapidus A."/>
            <person name="Barry K."/>
            <person name="Detter J.C."/>
            <person name="Glavina T."/>
            <person name="Hammon N."/>
            <person name="Israni S."/>
            <person name="Pitluck S."/>
            <person name="Chain P."/>
            <person name="Malfatti S."/>
            <person name="Shin M."/>
            <person name="Vergez L."/>
            <person name="Schmutz J."/>
            <person name="Larimer F."/>
            <person name="Land M."/>
            <person name="Hauser L."/>
            <person name="Kyrpides N."/>
            <person name="Lykidis A."/>
            <person name="Richardson P."/>
        </authorList>
    </citation>
    <scope>NUCLEOTIDE SEQUENCE [LARGE SCALE GENOMIC DNA]</scope>
    <source>
        <strain evidence="4">ATCC 25196 / NCIMB 11849 / C 71</strain>
    </source>
</reference>
<keyword evidence="1" id="KW-0472">Membrane</keyword>
<dbReference type="Proteomes" id="UP000002718">
    <property type="component" value="Chromosome"/>
</dbReference>
<dbReference type="EMBL" id="FNVK01000024">
    <property type="protein sequence ID" value="SEG04019.1"/>
    <property type="molecule type" value="Genomic_DNA"/>
</dbReference>
<dbReference type="EMBL" id="CP000103">
    <property type="protein sequence ID" value="ABB74822.1"/>
    <property type="molecule type" value="Genomic_DNA"/>
</dbReference>
<keyword evidence="1" id="KW-0812">Transmembrane</keyword>
<dbReference type="RefSeq" id="WP_011380853.1">
    <property type="nucleotide sequence ID" value="NC_007614.1"/>
</dbReference>
<dbReference type="PANTHER" id="PTHR34989">
    <property type="entry name" value="PROTEIN HDED"/>
    <property type="match status" value="1"/>
</dbReference>
<feature type="transmembrane region" description="Helical" evidence="1">
    <location>
        <begin position="66"/>
        <end position="86"/>
    </location>
</feature>
<dbReference type="HOGENOM" id="CLU_091585_5_1_4"/>
<dbReference type="InterPro" id="IPR052712">
    <property type="entry name" value="Acid_resist_chaperone_HdeD"/>
</dbReference>
<feature type="transmembrane region" description="Helical" evidence="1">
    <location>
        <begin position="150"/>
        <end position="171"/>
    </location>
</feature>
<reference evidence="3 5" key="4">
    <citation type="submission" date="2016-10" db="EMBL/GenBank/DDBJ databases">
        <authorList>
            <person name="de Groot N.N."/>
        </authorList>
    </citation>
    <scope>NUCLEOTIDE SEQUENCE [LARGE SCALE GENOMIC DNA]</scope>
    <source>
        <strain evidence="3 5">Nl13</strain>
    </source>
</reference>
<evidence type="ECO:0000313" key="5">
    <source>
        <dbReference type="Proteomes" id="UP000236751"/>
    </source>
</evidence>
<evidence type="ECO:0000256" key="1">
    <source>
        <dbReference type="SAM" id="Phobius"/>
    </source>
</evidence>
<dbReference type="STRING" id="323848.Nmul_A1519"/>
<evidence type="ECO:0000313" key="4">
    <source>
        <dbReference type="Proteomes" id="UP000002718"/>
    </source>
</evidence>
<organism evidence="2 4">
    <name type="scientific">Nitrosospira multiformis (strain ATCC 25196 / NCIMB 11849 / C 71)</name>
    <dbReference type="NCBI Taxonomy" id="323848"/>
    <lineage>
        <taxon>Bacteria</taxon>
        <taxon>Pseudomonadati</taxon>
        <taxon>Pseudomonadota</taxon>
        <taxon>Betaproteobacteria</taxon>
        <taxon>Nitrosomonadales</taxon>
        <taxon>Nitrosomonadaceae</taxon>
        <taxon>Nitrosospira</taxon>
    </lineage>
</organism>
<reference evidence="2 4" key="3">
    <citation type="journal article" date="2008" name="Appl. Environ. Microbiol.">
        <title>Complete genome sequence of Nitrosospira multiformis, an ammonia-oxidizing bacterium from the soil environment.</title>
        <authorList>
            <person name="Norton J.M."/>
            <person name="Klotz M.G."/>
            <person name="Stein L.Y."/>
            <person name="Arp D.J."/>
            <person name="Bottomley P.J."/>
            <person name="Chain P.S."/>
            <person name="Hauser L.J."/>
            <person name="Land M.L."/>
            <person name="Larimer F.W."/>
            <person name="Shin M.W."/>
            <person name="Starkenburg S.R."/>
        </authorList>
    </citation>
    <scope>NUCLEOTIDE SEQUENCE [LARGE SCALE GENOMIC DNA]</scope>
    <source>
        <strain evidence="2">ATCC 25196</strain>
        <strain evidence="4">ATCC 25196 / NCIMB 11849 / C 71</strain>
    </source>
</reference>
<keyword evidence="4" id="KW-1185">Reference proteome</keyword>
<feature type="transmembrane region" description="Helical" evidence="1">
    <location>
        <begin position="35"/>
        <end position="57"/>
    </location>
</feature>
<protein>
    <submittedName>
        <fullName evidence="3">Uncharacterized membrane protein HdeD, DUF308 family</fullName>
    </submittedName>
</protein>
<feature type="transmembrane region" description="Helical" evidence="1">
    <location>
        <begin position="12"/>
        <end position="29"/>
    </location>
</feature>
<name>Q2Y8U9_NITMU</name>
<keyword evidence="1" id="KW-1133">Transmembrane helix</keyword>
<dbReference type="KEGG" id="nmu:Nmul_A1519"/>
<evidence type="ECO:0000313" key="2">
    <source>
        <dbReference type="EMBL" id="ABB74822.1"/>
    </source>
</evidence>
<gene>
    <name evidence="2" type="ordered locus">Nmul_A1519</name>
    <name evidence="3" type="ORF">SAMN05216403_12430</name>
</gene>
<dbReference type="Proteomes" id="UP000236751">
    <property type="component" value="Unassembled WGS sequence"/>
</dbReference>
<feature type="transmembrane region" description="Helical" evidence="1">
    <location>
        <begin position="92"/>
        <end position="114"/>
    </location>
</feature>
<accession>Q2Y8U9</accession>
<dbReference type="AlphaFoldDB" id="Q2Y8U9"/>
<dbReference type="eggNOG" id="COG3247">
    <property type="taxonomic scope" value="Bacteria"/>
</dbReference>
<dbReference type="GO" id="GO:0005886">
    <property type="term" value="C:plasma membrane"/>
    <property type="evidence" value="ECO:0007669"/>
    <property type="project" value="TreeGrafter"/>
</dbReference>
<dbReference type="PANTHER" id="PTHR34989:SF1">
    <property type="entry name" value="PROTEIN HDED"/>
    <property type="match status" value="1"/>
</dbReference>
<feature type="transmembrane region" description="Helical" evidence="1">
    <location>
        <begin position="126"/>
        <end position="144"/>
    </location>
</feature>
<reference evidence="2" key="1">
    <citation type="submission" date="2005-08" db="EMBL/GenBank/DDBJ databases">
        <title>Complete sequence of Chromosome 1 of Nitrosospira multiformis ATCC 25196.</title>
        <authorList>
            <consortium name="US DOE Joint Genome Institute"/>
            <person name="Copeland A."/>
            <person name="Lucas S."/>
            <person name="Lapidus A."/>
            <person name="Barry K."/>
            <person name="Detter J.C."/>
            <person name="Glavina T."/>
            <person name="Hammon N."/>
            <person name="Israni S."/>
            <person name="Pitluck S."/>
            <person name="Chain P."/>
            <person name="Malfatti S."/>
            <person name="Shin M."/>
            <person name="Vergez L."/>
            <person name="Schmutz J."/>
            <person name="Larimer F."/>
            <person name="Land M."/>
            <person name="Hauser L."/>
            <person name="Kyrpides N."/>
            <person name="Lykidis A."/>
            <person name="Richardson P."/>
        </authorList>
    </citation>
    <scope>NUCLEOTIDE SEQUENCE</scope>
    <source>
        <strain evidence="2">ATCC 25196</strain>
    </source>
</reference>
<dbReference type="InterPro" id="IPR005325">
    <property type="entry name" value="DUF308_memb"/>
</dbReference>
<proteinExistence type="predicted"/>
<evidence type="ECO:0000313" key="3">
    <source>
        <dbReference type="EMBL" id="SEG04019.1"/>
    </source>
</evidence>
<sequence>MNELLSKSWRSLALRGFISLVFGILAAFWPGMTLLWLLVMFAAYALIQGVASTMAAFQNRKTHHDWWLMLLWGVVGIGAGVTAFMLPNLTAVVLVLIIGATALASGIVDIAMAIRLRKVIRGEGFLILNGIISIAFGVFVFFFPGAGALALVWMIALYAIVSGLLLLALAWRAKKWGTDYEEWPHGHGLTHKSL</sequence>
<dbReference type="OrthoDB" id="193343at2"/>